<name>A0A5S4VAE2_9MICO</name>
<comment type="caution">
    <text evidence="1">The sequence shown here is derived from an EMBL/GenBank/DDBJ whole genome shotgun (WGS) entry which is preliminary data.</text>
</comment>
<reference evidence="1 2" key="1">
    <citation type="submission" date="2019-08" db="EMBL/GenBank/DDBJ databases">
        <authorList>
            <person name="Hu J."/>
        </authorList>
    </citation>
    <scope>NUCLEOTIDE SEQUENCE [LARGE SCALE GENOMIC DNA]</scope>
    <source>
        <strain evidence="1 2">NEAU-184</strain>
    </source>
</reference>
<evidence type="ECO:0000313" key="1">
    <source>
        <dbReference type="EMBL" id="TYL51035.1"/>
    </source>
</evidence>
<accession>A0A5S4VAE2</accession>
<gene>
    <name evidence="1" type="ORF">FYC51_18050</name>
</gene>
<dbReference type="RefSeq" id="WP_148735130.1">
    <property type="nucleotide sequence ID" value="NZ_VSSB01000002.1"/>
</dbReference>
<dbReference type="EMBL" id="VSSB01000002">
    <property type="protein sequence ID" value="TYL51035.1"/>
    <property type="molecule type" value="Genomic_DNA"/>
</dbReference>
<proteinExistence type="predicted"/>
<sequence length="304" mass="31160">MPAAVRETVLGEGGVAVEHPLSDGSAAQLQAGVVTCEWQVDGTPAARLHVDVLPNGVEDYRAFVVAYPYPGGTAAFGPDSDLRCWTDEVVGCSADLTPGGHWVEFEVSVPADAATGDASTAALQIGATITEALSTVQAGARGDLGDVLPAWDDCLRLDAGDLRGASGSPSLGLPEPSYAGPGVIFSVAWQRAAFRTCVWRQADIYDAPDGELRMLTVTVLPGGAWAWREVSDAAMSGVDVRPLDVPGADAASLACAYETECAVHLSVQGSLLIVNGSYDSVDDGDLEAVTEASAAAVVATLTAG</sequence>
<dbReference type="AlphaFoldDB" id="A0A5S4VAE2"/>
<keyword evidence="2" id="KW-1185">Reference proteome</keyword>
<evidence type="ECO:0008006" key="3">
    <source>
        <dbReference type="Google" id="ProtNLM"/>
    </source>
</evidence>
<protein>
    <recommendedName>
        <fullName evidence="3">DUF3558 domain-containing protein</fullName>
    </recommendedName>
</protein>
<organism evidence="1 2">
    <name type="scientific">Agromyces mariniharenae</name>
    <dbReference type="NCBI Taxonomy" id="2604423"/>
    <lineage>
        <taxon>Bacteria</taxon>
        <taxon>Bacillati</taxon>
        <taxon>Actinomycetota</taxon>
        <taxon>Actinomycetes</taxon>
        <taxon>Micrococcales</taxon>
        <taxon>Microbacteriaceae</taxon>
        <taxon>Agromyces</taxon>
    </lineage>
</organism>
<dbReference type="Proteomes" id="UP000325243">
    <property type="component" value="Unassembled WGS sequence"/>
</dbReference>
<evidence type="ECO:0000313" key="2">
    <source>
        <dbReference type="Proteomes" id="UP000325243"/>
    </source>
</evidence>